<dbReference type="InParanoid" id="L0P9D6"/>
<dbReference type="EMBL" id="CAKM01000145">
    <property type="protein sequence ID" value="CCJ28978.1"/>
    <property type="molecule type" value="Genomic_DNA"/>
</dbReference>
<evidence type="ECO:0000259" key="1">
    <source>
        <dbReference type="Pfam" id="PF01370"/>
    </source>
</evidence>
<evidence type="ECO:0000313" key="3">
    <source>
        <dbReference type="Proteomes" id="UP000010422"/>
    </source>
</evidence>
<dbReference type="Proteomes" id="UP000010422">
    <property type="component" value="Unassembled WGS sequence"/>
</dbReference>
<dbReference type="Gene3D" id="3.40.50.720">
    <property type="entry name" value="NAD(P)-binding Rossmann-like Domain"/>
    <property type="match status" value="1"/>
</dbReference>
<accession>L0P9D6</accession>
<sequence length="375" mass="43186">MILQHWRKLDLNKKLIHDIQISRTGKALIKKGTGGRSSISGHIATVFGATGFLGRYIVNKLAKHGTTVIIPWRDQDSKRHLKILGDLGQIVMMEFDLRNKTSIEESVRHSNIVYNLIGRDYETKYNFVINRNPPTNNRNFSYKDVHVYGAAAIAEACVKYNIDRLIHISALNASITSPSHFYKTKVYYKIKEYAKTNNIKGLGEEIVHNIFPEVTIVRPSIMFGAEDRFLNFLANAKILLTINNNRELIRPTYVKDVAHALELMMFDDSTKGQIYELYGPHEYSIAEVLTMITHIIHRQPWHLNIPKPIFSIITSILNLFWWPTIAPDQIQMQCINYKTTSNAKTYTDLGIKPHHLDKLAPKYLRMFQSSRHVNI</sequence>
<dbReference type="AlphaFoldDB" id="L0P9D6"/>
<protein>
    <recommendedName>
        <fullName evidence="1">NAD-dependent epimerase/dehydratase domain-containing protein</fullName>
    </recommendedName>
</protein>
<dbReference type="Pfam" id="PF01370">
    <property type="entry name" value="Epimerase"/>
    <property type="match status" value="1"/>
</dbReference>
<name>L0P9D6_PNEJI</name>
<dbReference type="CDD" id="cd05271">
    <property type="entry name" value="NDUFA9_like_SDR_a"/>
    <property type="match status" value="1"/>
</dbReference>
<dbReference type="InterPro" id="IPR001509">
    <property type="entry name" value="Epimerase_deHydtase"/>
</dbReference>
<dbReference type="GO" id="GO:0044877">
    <property type="term" value="F:protein-containing complex binding"/>
    <property type="evidence" value="ECO:0007669"/>
    <property type="project" value="TreeGrafter"/>
</dbReference>
<dbReference type="InterPro" id="IPR036291">
    <property type="entry name" value="NAD(P)-bd_dom_sf"/>
</dbReference>
<dbReference type="SUPFAM" id="SSF51735">
    <property type="entry name" value="NAD(P)-binding Rossmann-fold domains"/>
    <property type="match status" value="1"/>
</dbReference>
<dbReference type="GO" id="GO:0005739">
    <property type="term" value="C:mitochondrion"/>
    <property type="evidence" value="ECO:0007669"/>
    <property type="project" value="TreeGrafter"/>
</dbReference>
<comment type="caution">
    <text evidence="2">The sequence shown here is derived from an EMBL/GenBank/DDBJ whole genome shotgun (WGS) entry which is preliminary data.</text>
</comment>
<dbReference type="STRING" id="1209962.L0P9D6"/>
<dbReference type="FunCoup" id="L0P9D6">
    <property type="interactions" value="98"/>
</dbReference>
<dbReference type="PANTHER" id="PTHR12126:SF11">
    <property type="entry name" value="NADH DEHYDROGENASE [UBIQUINONE] 1 ALPHA SUBCOMPLEX SUBUNIT 9, MITOCHONDRIAL"/>
    <property type="match status" value="1"/>
</dbReference>
<feature type="domain" description="NAD-dependent epimerase/dehydratase" evidence="1">
    <location>
        <begin position="45"/>
        <end position="275"/>
    </location>
</feature>
<proteinExistence type="predicted"/>
<gene>
    <name evidence="2" type="ORF">PNEJI1_002541</name>
</gene>
<reference evidence="2 3" key="1">
    <citation type="journal article" date="2012" name="MBio">
        <title>De novo assembly of the Pneumocystis jirovecii genome from a single bronchoalveolar lavage fluid specimen from a patient.</title>
        <authorList>
            <person name="Cisse O.H."/>
            <person name="Pagni M."/>
            <person name="Hauser P.M."/>
        </authorList>
    </citation>
    <scope>NUCLEOTIDE SEQUENCE [LARGE SCALE GENOMIC DNA]</scope>
    <source>
        <strain evidence="2 3">SE8</strain>
    </source>
</reference>
<organism evidence="3">
    <name type="scientific">Pneumocystis jirovecii</name>
    <name type="common">Human pneumocystis pneumonia agent</name>
    <dbReference type="NCBI Taxonomy" id="42068"/>
    <lineage>
        <taxon>Eukaryota</taxon>
        <taxon>Fungi</taxon>
        <taxon>Dikarya</taxon>
        <taxon>Ascomycota</taxon>
        <taxon>Taphrinomycotina</taxon>
        <taxon>Pneumocystomycetes</taxon>
        <taxon>Pneumocystaceae</taxon>
        <taxon>Pneumocystis</taxon>
    </lineage>
</organism>
<evidence type="ECO:0000313" key="2">
    <source>
        <dbReference type="EMBL" id="CCJ28978.1"/>
    </source>
</evidence>
<dbReference type="InterPro" id="IPR051207">
    <property type="entry name" value="ComplexI_NDUFA9_subunit"/>
</dbReference>
<dbReference type="VEuPathDB" id="FungiDB:PNEJI1_002541"/>
<dbReference type="PANTHER" id="PTHR12126">
    <property type="entry name" value="NADH-UBIQUINONE OXIDOREDUCTASE 39 KDA SUBUNIT-RELATED"/>
    <property type="match status" value="1"/>
</dbReference>